<accession>A0A4P7QGA9</accession>
<evidence type="ECO:0000256" key="1">
    <source>
        <dbReference type="SAM" id="Phobius"/>
    </source>
</evidence>
<dbReference type="KEGG" id="cee:CENDO_07590"/>
<gene>
    <name evidence="2" type="ORF">CENDO_07590</name>
</gene>
<keyword evidence="1" id="KW-0812">Transmembrane</keyword>
<evidence type="ECO:0008006" key="4">
    <source>
        <dbReference type="Google" id="ProtNLM"/>
    </source>
</evidence>
<sequence>MLIAALVLAFVAFVAFVWFIDTGQDWTLVTLYVAAGVGIALFIADWWVKHREDRRKGFQGSTK</sequence>
<reference evidence="2 3" key="1">
    <citation type="submission" date="2019-04" db="EMBL/GenBank/DDBJ databases">
        <title>Corynebacterium endometrii sp. nov., isolated from the uterus of a cow with endometritis.</title>
        <authorList>
            <person name="Ballas P."/>
            <person name="Ruckert C."/>
            <person name="Wagener K."/>
            <person name="Drillich M."/>
            <person name="Kaempfer P."/>
            <person name="Busse H.-J."/>
            <person name="Ehling-Schulz M."/>
        </authorList>
    </citation>
    <scope>NUCLEOTIDE SEQUENCE [LARGE SCALE GENOMIC DNA]</scope>
    <source>
        <strain evidence="2 3">LMM-1653</strain>
    </source>
</reference>
<dbReference type="OrthoDB" id="4424502at2"/>
<keyword evidence="1" id="KW-1133">Transmembrane helix</keyword>
<organism evidence="2 3">
    <name type="scientific">Corynebacterium endometrii</name>
    <dbReference type="NCBI Taxonomy" id="2488819"/>
    <lineage>
        <taxon>Bacteria</taxon>
        <taxon>Bacillati</taxon>
        <taxon>Actinomycetota</taxon>
        <taxon>Actinomycetes</taxon>
        <taxon>Mycobacteriales</taxon>
        <taxon>Corynebacteriaceae</taxon>
        <taxon>Corynebacterium</taxon>
    </lineage>
</organism>
<protein>
    <recommendedName>
        <fullName evidence="4">Zinc-binding dehydrogenase</fullName>
    </recommendedName>
</protein>
<keyword evidence="3" id="KW-1185">Reference proteome</keyword>
<name>A0A4P7QGA9_9CORY</name>
<dbReference type="Proteomes" id="UP000296352">
    <property type="component" value="Chromosome"/>
</dbReference>
<keyword evidence="1" id="KW-0472">Membrane</keyword>
<evidence type="ECO:0000313" key="2">
    <source>
        <dbReference type="EMBL" id="QCB28792.1"/>
    </source>
</evidence>
<dbReference type="AlphaFoldDB" id="A0A4P7QGA9"/>
<dbReference type="EMBL" id="CP039247">
    <property type="protein sequence ID" value="QCB28792.1"/>
    <property type="molecule type" value="Genomic_DNA"/>
</dbReference>
<dbReference type="RefSeq" id="WP_136141484.1">
    <property type="nucleotide sequence ID" value="NZ_CP039247.1"/>
</dbReference>
<feature type="transmembrane region" description="Helical" evidence="1">
    <location>
        <begin position="29"/>
        <end position="48"/>
    </location>
</feature>
<evidence type="ECO:0000313" key="3">
    <source>
        <dbReference type="Proteomes" id="UP000296352"/>
    </source>
</evidence>
<proteinExistence type="predicted"/>